<dbReference type="PROSITE" id="PS50830">
    <property type="entry name" value="TNASE_3"/>
    <property type="match status" value="1"/>
</dbReference>
<reference evidence="7" key="1">
    <citation type="submission" date="2023-07" db="EMBL/GenBank/DDBJ databases">
        <title>The carbon used by Thiothrix.</title>
        <authorList>
            <person name="Chen L."/>
        </authorList>
    </citation>
    <scope>NUCLEOTIDE SEQUENCE [LARGE SCALE GENOMIC DNA]</scope>
</reference>
<dbReference type="InterPro" id="IPR035437">
    <property type="entry name" value="SNase_OB-fold_sf"/>
</dbReference>
<keyword evidence="3" id="KW-0378">Hydrolase</keyword>
<sequence length="236" mass="25856">MSVPSLPLLADTTITVPLDSTINQTYTCNLEGQVVKVSDGDTITVLDSSKTQHKVRLAGIDAPEKKQDFGNAAQKALAGKVAGQTVCVSWHKKDKYGRLVGNILINNQSANLQMIQEGFAWHYKKYAGEQTADEQTVFAQAETNARLAVIGLWSQPYPVAPWDWRDGQKQSSARQAHQQPAAADKLQANSSFTCGEKRFCTHMDSCAEATFYLTQCGLSRLDKDGDGIPCESLCKR</sequence>
<keyword evidence="1" id="KW-0540">Nuclease</keyword>
<dbReference type="EMBL" id="JAYMYJ010000013">
    <property type="protein sequence ID" value="MEB4589677.1"/>
    <property type="molecule type" value="Genomic_DNA"/>
</dbReference>
<dbReference type="InterPro" id="IPR016071">
    <property type="entry name" value="Staphylococal_nuclease_OB-fold"/>
</dbReference>
<dbReference type="PANTHER" id="PTHR12302:SF3">
    <property type="entry name" value="SERINE_THREONINE-PROTEIN KINASE 31"/>
    <property type="match status" value="1"/>
</dbReference>
<evidence type="ECO:0000259" key="5">
    <source>
        <dbReference type="PROSITE" id="PS50830"/>
    </source>
</evidence>
<feature type="region of interest" description="Disordered" evidence="4">
    <location>
        <begin position="164"/>
        <end position="184"/>
    </location>
</feature>
<dbReference type="Pfam" id="PF00565">
    <property type="entry name" value="SNase"/>
    <property type="match status" value="1"/>
</dbReference>
<comment type="caution">
    <text evidence="6">The sequence shown here is derived from an EMBL/GenBank/DDBJ whole genome shotgun (WGS) entry which is preliminary data.</text>
</comment>
<reference evidence="6 7" key="2">
    <citation type="submission" date="2024-01" db="EMBL/GenBank/DDBJ databases">
        <authorList>
            <person name="Xie X."/>
        </authorList>
    </citation>
    <scope>NUCLEOTIDE SEQUENCE [LARGE SCALE GENOMIC DNA]</scope>
    <source>
        <strain evidence="6">SCUT-1</strain>
    </source>
</reference>
<dbReference type="InterPro" id="IPR008613">
    <property type="entry name" value="Excalibur_Ca-bd_domain"/>
</dbReference>
<name>A0ABU6CS50_9GAMM</name>
<organism evidence="6 7">
    <name type="scientific">Candidatus Thiothrix phosphatis</name>
    <dbReference type="NCBI Taxonomy" id="3112415"/>
    <lineage>
        <taxon>Bacteria</taxon>
        <taxon>Pseudomonadati</taxon>
        <taxon>Pseudomonadota</taxon>
        <taxon>Gammaproteobacteria</taxon>
        <taxon>Thiotrichales</taxon>
        <taxon>Thiotrichaceae</taxon>
        <taxon>Thiothrix</taxon>
    </lineage>
</organism>
<dbReference type="RefSeq" id="WP_324692874.1">
    <property type="nucleotide sequence ID" value="NZ_JAYMYJ010000013.1"/>
</dbReference>
<dbReference type="Proteomes" id="UP001308005">
    <property type="component" value="Unassembled WGS sequence"/>
</dbReference>
<keyword evidence="7" id="KW-1185">Reference proteome</keyword>
<evidence type="ECO:0000256" key="4">
    <source>
        <dbReference type="SAM" id="MobiDB-lite"/>
    </source>
</evidence>
<dbReference type="InterPro" id="IPR002071">
    <property type="entry name" value="Thermonucl_AS"/>
</dbReference>
<evidence type="ECO:0000256" key="1">
    <source>
        <dbReference type="ARBA" id="ARBA00022722"/>
    </source>
</evidence>
<protein>
    <submittedName>
        <fullName evidence="6">Thermonuclease family protein</fullName>
    </submittedName>
</protein>
<feature type="domain" description="TNase-like" evidence="5">
    <location>
        <begin position="28"/>
        <end position="155"/>
    </location>
</feature>
<evidence type="ECO:0000313" key="7">
    <source>
        <dbReference type="Proteomes" id="UP001308005"/>
    </source>
</evidence>
<dbReference type="SUPFAM" id="SSF50199">
    <property type="entry name" value="Staphylococcal nuclease"/>
    <property type="match status" value="1"/>
</dbReference>
<dbReference type="PROSITE" id="PS01123">
    <property type="entry name" value="TNASE_1"/>
    <property type="match status" value="1"/>
</dbReference>
<accession>A0ABU6CS50</accession>
<gene>
    <name evidence="6" type="ORF">VSS37_01665</name>
</gene>
<evidence type="ECO:0000256" key="3">
    <source>
        <dbReference type="ARBA" id="ARBA00022801"/>
    </source>
</evidence>
<dbReference type="Gene3D" id="2.40.50.90">
    <property type="match status" value="1"/>
</dbReference>
<dbReference type="Pfam" id="PF05901">
    <property type="entry name" value="Excalibur"/>
    <property type="match status" value="1"/>
</dbReference>
<keyword evidence="2" id="KW-0255">Endonuclease</keyword>
<dbReference type="PANTHER" id="PTHR12302">
    <property type="entry name" value="EBNA2 BINDING PROTEIN P100"/>
    <property type="match status" value="1"/>
</dbReference>
<proteinExistence type="predicted"/>
<evidence type="ECO:0000256" key="2">
    <source>
        <dbReference type="ARBA" id="ARBA00022759"/>
    </source>
</evidence>
<feature type="compositionally biased region" description="Polar residues" evidence="4">
    <location>
        <begin position="169"/>
        <end position="178"/>
    </location>
</feature>
<dbReference type="SMART" id="SM00318">
    <property type="entry name" value="SNc"/>
    <property type="match status" value="1"/>
</dbReference>
<evidence type="ECO:0000313" key="6">
    <source>
        <dbReference type="EMBL" id="MEB4589677.1"/>
    </source>
</evidence>